<dbReference type="EMBL" id="CP012836">
    <property type="protein sequence ID" value="AMQ56492.1"/>
    <property type="molecule type" value="Genomic_DNA"/>
</dbReference>
<dbReference type="PROSITE" id="PS50112">
    <property type="entry name" value="PAS"/>
    <property type="match status" value="1"/>
</dbReference>
<feature type="domain" description="PAC" evidence="6">
    <location>
        <begin position="245"/>
        <end position="295"/>
    </location>
</feature>
<evidence type="ECO:0000256" key="1">
    <source>
        <dbReference type="ARBA" id="ARBA00022553"/>
    </source>
</evidence>
<evidence type="ECO:0000259" key="6">
    <source>
        <dbReference type="PROSITE" id="PS50113"/>
    </source>
</evidence>
<dbReference type="KEGG" id="alm:AO498_08690"/>
<evidence type="ECO:0000256" key="3">
    <source>
        <dbReference type="SAM" id="Coils"/>
    </source>
</evidence>
<dbReference type="InterPro" id="IPR000014">
    <property type="entry name" value="PAS"/>
</dbReference>
<dbReference type="GO" id="GO:0000155">
    <property type="term" value="F:phosphorelay sensor kinase activity"/>
    <property type="evidence" value="ECO:0007669"/>
    <property type="project" value="InterPro"/>
</dbReference>
<dbReference type="InterPro" id="IPR050595">
    <property type="entry name" value="Bact_response_regulator"/>
</dbReference>
<proteinExistence type="predicted"/>
<dbReference type="CDD" id="cd00130">
    <property type="entry name" value="PAS"/>
    <property type="match status" value="1"/>
</dbReference>
<gene>
    <name evidence="7" type="ORF">AO498_08690</name>
</gene>
<sequence>MIDLSIGANIKSSSIFIVDDNLQNIILLENLLNLAGYENIWSTTLPEELLEKLKESTPDLLLLDLMMPKISGFDVLHELKKEPYASIYLPVVVITADSNPESRERALSLGASDFLTKPFDMNEIRLRIKNILTTKYLMDQLQNSNANLEELVKIRTQELEKSKEEAERNEKKFKLLFESNLDPIRLFYINEEGPSKFIEFNHATEVISGYSKEEYMDLSIWETDSNMDEEYFKEKFAELKKEGSLTFETTMLRKDGNARTVEMKAILLDLDGRPAVMDISRDITERVRHVETLTKQNEILKEIAWTQSHVVRAPLARMMGIIMLMKDSDLPNCSPETAEFLNLILKSAFELDEVIRDISKKSNDSQALLNQSN</sequence>
<reference evidence="7 8" key="2">
    <citation type="journal article" date="2016" name="Genome Announc.">
        <title>Complete Genome Sequence of Algoriphagus sp. Strain M8-2, Isolated from a Brackish Lake.</title>
        <authorList>
            <person name="Muraguchi Y."/>
            <person name="Kushimoto K."/>
            <person name="Ohtsubo Y."/>
            <person name="Suzuki T."/>
            <person name="Dohra H."/>
            <person name="Kimbara K."/>
            <person name="Shintani M."/>
        </authorList>
    </citation>
    <scope>NUCLEOTIDE SEQUENCE [LARGE SCALE GENOMIC DNA]</scope>
    <source>
        <strain evidence="7 8">M8-2</strain>
    </source>
</reference>
<dbReference type="RefSeq" id="WP_067546125.1">
    <property type="nucleotide sequence ID" value="NZ_CP012836.1"/>
</dbReference>
<reference evidence="8" key="1">
    <citation type="submission" date="2015-09" db="EMBL/GenBank/DDBJ databases">
        <title>Complete sequence of Algoriphagus sp. M8-2.</title>
        <authorList>
            <person name="Shintani M."/>
        </authorList>
    </citation>
    <scope>NUCLEOTIDE SEQUENCE [LARGE SCALE GENOMIC DNA]</scope>
    <source>
        <strain evidence="8">M8-2</strain>
    </source>
</reference>
<dbReference type="PATRIC" id="fig|1727163.4.peg.1814"/>
<dbReference type="PANTHER" id="PTHR44591:SF3">
    <property type="entry name" value="RESPONSE REGULATORY DOMAIN-CONTAINING PROTEIN"/>
    <property type="match status" value="1"/>
</dbReference>
<dbReference type="SMART" id="SM00448">
    <property type="entry name" value="REC"/>
    <property type="match status" value="1"/>
</dbReference>
<dbReference type="SUPFAM" id="SSF52172">
    <property type="entry name" value="CheY-like"/>
    <property type="match status" value="1"/>
</dbReference>
<name>A0A142EMY7_9BACT</name>
<dbReference type="SUPFAM" id="SSF55785">
    <property type="entry name" value="PYP-like sensor domain (PAS domain)"/>
    <property type="match status" value="1"/>
</dbReference>
<dbReference type="InterPro" id="IPR035965">
    <property type="entry name" value="PAS-like_dom_sf"/>
</dbReference>
<evidence type="ECO:0008006" key="9">
    <source>
        <dbReference type="Google" id="ProtNLM"/>
    </source>
</evidence>
<feature type="modified residue" description="4-aspartylphosphate" evidence="2">
    <location>
        <position position="64"/>
    </location>
</feature>
<dbReference type="OrthoDB" id="9124519at2"/>
<dbReference type="Gene3D" id="3.40.50.2300">
    <property type="match status" value="1"/>
</dbReference>
<dbReference type="NCBIfam" id="TIGR00229">
    <property type="entry name" value="sensory_box"/>
    <property type="match status" value="1"/>
</dbReference>
<dbReference type="PROSITE" id="PS50113">
    <property type="entry name" value="PAC"/>
    <property type="match status" value="1"/>
</dbReference>
<dbReference type="InterPro" id="IPR011006">
    <property type="entry name" value="CheY-like_superfamily"/>
</dbReference>
<accession>A0A142EMY7</accession>
<dbReference type="SUPFAM" id="SSF47384">
    <property type="entry name" value="Homodimeric domain of signal transducing histidine kinase"/>
    <property type="match status" value="1"/>
</dbReference>
<dbReference type="Proteomes" id="UP000073816">
    <property type="component" value="Chromosome"/>
</dbReference>
<evidence type="ECO:0000313" key="7">
    <source>
        <dbReference type="EMBL" id="AMQ56492.1"/>
    </source>
</evidence>
<dbReference type="Pfam" id="PF00072">
    <property type="entry name" value="Response_reg"/>
    <property type="match status" value="1"/>
</dbReference>
<evidence type="ECO:0000256" key="2">
    <source>
        <dbReference type="PROSITE-ProRule" id="PRU00169"/>
    </source>
</evidence>
<evidence type="ECO:0000259" key="4">
    <source>
        <dbReference type="PROSITE" id="PS50110"/>
    </source>
</evidence>
<organism evidence="7 8">
    <name type="scientific">Algoriphagus sanaruensis</name>
    <dbReference type="NCBI Taxonomy" id="1727163"/>
    <lineage>
        <taxon>Bacteria</taxon>
        <taxon>Pseudomonadati</taxon>
        <taxon>Bacteroidota</taxon>
        <taxon>Cytophagia</taxon>
        <taxon>Cytophagales</taxon>
        <taxon>Cyclobacteriaceae</taxon>
        <taxon>Algoriphagus</taxon>
    </lineage>
</organism>
<feature type="domain" description="Response regulatory" evidence="4">
    <location>
        <begin position="14"/>
        <end position="132"/>
    </location>
</feature>
<dbReference type="Pfam" id="PF13426">
    <property type="entry name" value="PAS_9"/>
    <property type="match status" value="1"/>
</dbReference>
<keyword evidence="3" id="KW-0175">Coiled coil</keyword>
<dbReference type="InterPro" id="IPR000700">
    <property type="entry name" value="PAS-assoc_C"/>
</dbReference>
<feature type="domain" description="PAS" evidence="5">
    <location>
        <begin position="169"/>
        <end position="243"/>
    </location>
</feature>
<dbReference type="InterPro" id="IPR036097">
    <property type="entry name" value="HisK_dim/P_sf"/>
</dbReference>
<keyword evidence="1 2" id="KW-0597">Phosphoprotein</keyword>
<evidence type="ECO:0000259" key="5">
    <source>
        <dbReference type="PROSITE" id="PS50112"/>
    </source>
</evidence>
<dbReference type="PANTHER" id="PTHR44591">
    <property type="entry name" value="STRESS RESPONSE REGULATOR PROTEIN 1"/>
    <property type="match status" value="1"/>
</dbReference>
<evidence type="ECO:0000313" key="8">
    <source>
        <dbReference type="Proteomes" id="UP000073816"/>
    </source>
</evidence>
<dbReference type="AlphaFoldDB" id="A0A142EMY7"/>
<feature type="coiled-coil region" evidence="3">
    <location>
        <begin position="138"/>
        <end position="176"/>
    </location>
</feature>
<dbReference type="InterPro" id="IPR001789">
    <property type="entry name" value="Sig_transdc_resp-reg_receiver"/>
</dbReference>
<protein>
    <recommendedName>
        <fullName evidence="9">Histidine kinase</fullName>
    </recommendedName>
</protein>
<dbReference type="Gene3D" id="3.30.450.20">
    <property type="entry name" value="PAS domain"/>
    <property type="match status" value="1"/>
</dbReference>
<dbReference type="STRING" id="1727163.AO498_08690"/>
<dbReference type="PROSITE" id="PS50110">
    <property type="entry name" value="RESPONSE_REGULATORY"/>
    <property type="match status" value="1"/>
</dbReference>
<keyword evidence="8" id="KW-1185">Reference proteome</keyword>